<evidence type="ECO:0000313" key="2">
    <source>
        <dbReference type="EMBL" id="MBD8013648.1"/>
    </source>
</evidence>
<dbReference type="InterPro" id="IPR009195">
    <property type="entry name" value="Uncharacterised_YjbK"/>
</dbReference>
<evidence type="ECO:0000313" key="3">
    <source>
        <dbReference type="Proteomes" id="UP000658980"/>
    </source>
</evidence>
<sequence length="196" mass="22904">MTKELEIEFKNMLTKEEYMRLLKDFSAFHNGPKTQHNHYFDTPDFQLKNKLGALRIRNKQGRFECTLKIPAPVGHYEITDKLTREQARRMLELKTFEAPEVSLALQELDIPLTQLESIGTLTTHRAEFDYLDGLLVIDHSEYNGHEDFELEFEVADAENGQKRFLDFLQQQDIPQRPADKKIARFMNSASVRSVDK</sequence>
<protein>
    <submittedName>
        <fullName evidence="2">CYTH domain-containing protein</fullName>
    </submittedName>
</protein>
<dbReference type="SMART" id="SM01118">
    <property type="entry name" value="CYTH"/>
    <property type="match status" value="1"/>
</dbReference>
<dbReference type="InterPro" id="IPR023577">
    <property type="entry name" value="CYTH_domain"/>
</dbReference>
<keyword evidence="3" id="KW-1185">Reference proteome</keyword>
<proteinExistence type="predicted"/>
<dbReference type="Proteomes" id="UP000658980">
    <property type="component" value="Unassembled WGS sequence"/>
</dbReference>
<dbReference type="PIRSF" id="PIRSF012526">
    <property type="entry name" value="CYTH_UCP012526"/>
    <property type="match status" value="1"/>
</dbReference>
<dbReference type="PROSITE" id="PS51707">
    <property type="entry name" value="CYTH"/>
    <property type="match status" value="1"/>
</dbReference>
<name>A0ABR8W9R9_9BACL</name>
<organism evidence="2 3">
    <name type="scientific">Planococcus wigleyi</name>
    <dbReference type="NCBI Taxonomy" id="2762216"/>
    <lineage>
        <taxon>Bacteria</taxon>
        <taxon>Bacillati</taxon>
        <taxon>Bacillota</taxon>
        <taxon>Bacilli</taxon>
        <taxon>Bacillales</taxon>
        <taxon>Caryophanaceae</taxon>
        <taxon>Planococcus</taxon>
    </lineage>
</organism>
<accession>A0ABR8W9R9</accession>
<dbReference type="InterPro" id="IPR033469">
    <property type="entry name" value="CYTH-like_dom_sf"/>
</dbReference>
<dbReference type="EMBL" id="JACSPU010000001">
    <property type="protein sequence ID" value="MBD8013648.1"/>
    <property type="molecule type" value="Genomic_DNA"/>
</dbReference>
<dbReference type="Gene3D" id="2.40.320.10">
    <property type="entry name" value="Hypothetical Protein Pfu-838710-001"/>
    <property type="match status" value="1"/>
</dbReference>
<dbReference type="SUPFAM" id="SSF55154">
    <property type="entry name" value="CYTH-like phosphatases"/>
    <property type="match status" value="1"/>
</dbReference>
<dbReference type="Pfam" id="PF01928">
    <property type="entry name" value="CYTH"/>
    <property type="match status" value="1"/>
</dbReference>
<gene>
    <name evidence="2" type="ORF">H9630_02370</name>
</gene>
<dbReference type="CDD" id="cd07762">
    <property type="entry name" value="CYTH-like_Pase_1"/>
    <property type="match status" value="1"/>
</dbReference>
<comment type="caution">
    <text evidence="2">The sequence shown here is derived from an EMBL/GenBank/DDBJ whole genome shotgun (WGS) entry which is preliminary data.</text>
</comment>
<feature type="domain" description="CYTH" evidence="1">
    <location>
        <begin position="4"/>
        <end position="192"/>
    </location>
</feature>
<reference evidence="2 3" key="1">
    <citation type="submission" date="2020-08" db="EMBL/GenBank/DDBJ databases">
        <title>A Genomic Blueprint of the Chicken Gut Microbiome.</title>
        <authorList>
            <person name="Gilroy R."/>
            <person name="Ravi A."/>
            <person name="Getino M."/>
            <person name="Pursley I."/>
            <person name="Horton D.L."/>
            <person name="Alikhan N.-F."/>
            <person name="Baker D."/>
            <person name="Gharbi K."/>
            <person name="Hall N."/>
            <person name="Watson M."/>
            <person name="Adriaenssens E.M."/>
            <person name="Foster-Nyarko E."/>
            <person name="Jarju S."/>
            <person name="Secka A."/>
            <person name="Antonio M."/>
            <person name="Oren A."/>
            <person name="Chaudhuri R."/>
            <person name="La Ragione R.M."/>
            <person name="Hildebrand F."/>
            <person name="Pallen M.J."/>
        </authorList>
    </citation>
    <scope>NUCLEOTIDE SEQUENCE [LARGE SCALE GENOMIC DNA]</scope>
    <source>
        <strain evidence="2 3">Sa1BUA13</strain>
    </source>
</reference>
<evidence type="ECO:0000259" key="1">
    <source>
        <dbReference type="PROSITE" id="PS51707"/>
    </source>
</evidence>
<dbReference type="RefSeq" id="WP_191713880.1">
    <property type="nucleotide sequence ID" value="NZ_JACSPU010000001.1"/>
</dbReference>